<evidence type="ECO:0008006" key="5">
    <source>
        <dbReference type="Google" id="ProtNLM"/>
    </source>
</evidence>
<reference evidence="3 4" key="1">
    <citation type="journal article" date="2019" name="Int. J. Syst. Evol. Microbiol.">
        <title>The Global Catalogue of Microorganisms (GCM) 10K type strain sequencing project: providing services to taxonomists for standard genome sequencing and annotation.</title>
        <authorList>
            <consortium name="The Broad Institute Genomics Platform"/>
            <consortium name="The Broad Institute Genome Sequencing Center for Infectious Disease"/>
            <person name="Wu L."/>
            <person name="Ma J."/>
        </authorList>
    </citation>
    <scope>NUCLEOTIDE SEQUENCE [LARGE SCALE GENOMIC DNA]</scope>
    <source>
        <strain evidence="3 4">JCM 6886</strain>
    </source>
</reference>
<name>A0ABN0TM01_9GAMM</name>
<feature type="region of interest" description="Disordered" evidence="1">
    <location>
        <begin position="131"/>
        <end position="290"/>
    </location>
</feature>
<feature type="compositionally biased region" description="Acidic residues" evidence="1">
    <location>
        <begin position="261"/>
        <end position="275"/>
    </location>
</feature>
<dbReference type="InterPro" id="IPR011050">
    <property type="entry name" value="Pectin_lyase_fold/virulence"/>
</dbReference>
<comment type="caution">
    <text evidence="3">The sequence shown here is derived from an EMBL/GenBank/DDBJ whole genome shotgun (WGS) entry which is preliminary data.</text>
</comment>
<dbReference type="Proteomes" id="UP001501476">
    <property type="component" value="Unassembled WGS sequence"/>
</dbReference>
<protein>
    <recommendedName>
        <fullName evidence="5">Right handed beta helix domain-containing protein</fullName>
    </recommendedName>
</protein>
<dbReference type="InterPro" id="IPR006626">
    <property type="entry name" value="PbH1"/>
</dbReference>
<dbReference type="SUPFAM" id="SSF51126">
    <property type="entry name" value="Pectin lyase-like"/>
    <property type="match status" value="1"/>
</dbReference>
<feature type="chain" id="PRO_5046333065" description="Right handed beta helix domain-containing protein" evidence="2">
    <location>
        <begin position="24"/>
        <end position="784"/>
    </location>
</feature>
<accession>A0ABN0TM01</accession>
<feature type="compositionally biased region" description="Polar residues" evidence="1">
    <location>
        <begin position="228"/>
        <end position="243"/>
    </location>
</feature>
<evidence type="ECO:0000256" key="1">
    <source>
        <dbReference type="SAM" id="MobiDB-lite"/>
    </source>
</evidence>
<feature type="compositionally biased region" description="Polar residues" evidence="1">
    <location>
        <begin position="139"/>
        <end position="152"/>
    </location>
</feature>
<organism evidence="3 4">
    <name type="scientific">Methylophaga marina</name>
    <dbReference type="NCBI Taxonomy" id="45495"/>
    <lineage>
        <taxon>Bacteria</taxon>
        <taxon>Pseudomonadati</taxon>
        <taxon>Pseudomonadota</taxon>
        <taxon>Gammaproteobacteria</taxon>
        <taxon>Thiotrichales</taxon>
        <taxon>Piscirickettsiaceae</taxon>
        <taxon>Methylophaga</taxon>
    </lineage>
</organism>
<feature type="signal peptide" evidence="2">
    <location>
        <begin position="1"/>
        <end position="23"/>
    </location>
</feature>
<dbReference type="Gene3D" id="2.160.20.10">
    <property type="entry name" value="Single-stranded right-handed beta-helix, Pectin lyase-like"/>
    <property type="match status" value="1"/>
</dbReference>
<feature type="compositionally biased region" description="Low complexity" evidence="1">
    <location>
        <begin position="176"/>
        <end position="227"/>
    </location>
</feature>
<evidence type="ECO:0000313" key="4">
    <source>
        <dbReference type="Proteomes" id="UP001501476"/>
    </source>
</evidence>
<keyword evidence="2" id="KW-0732">Signal</keyword>
<proteinExistence type="predicted"/>
<evidence type="ECO:0000313" key="3">
    <source>
        <dbReference type="EMBL" id="GAA0224978.1"/>
    </source>
</evidence>
<keyword evidence="4" id="KW-1185">Reference proteome</keyword>
<dbReference type="InterPro" id="IPR012334">
    <property type="entry name" value="Pectin_lyas_fold"/>
</dbReference>
<gene>
    <name evidence="3" type="ORF">GCM10008964_15730</name>
</gene>
<sequence length="784" mass="87245">MSIKYNIFLAIFGMFLTSTQVLADCIVTNNNFNKSSKIIFVNQYNGSDQLAKIYSLDNVRNPYEANNVAAFQSIEKAKSLADTDNGDLILIKAGPQWTNYQAWEGNKLSEFNKEVMKAKVMSQRQCQEESLTWVPPAVNDNQPDQQPVTTDFVSDPDEVTLARTQETSPISLPGITSSNTNDTTQSSNSSGRTSSSSSSSGGSSRGANSNNSTNQTSQSSSQMESSELPTNMTSKANARNTTFGAPENLIDDPDTQSVSDSNEDVINESPEDEPLTENNPIQEIPDQSHSSACYKTAEWQYQIHQYQHDNDGWSKITPDSSSRLIYVSSSEGNDDKARYYSPSEVGDIDTPVNIIPFQSIAKAYKHVRKGRPDWILLKRGDSFELQSTLYLQSGESKNAPMVLTAYGNDKTRPVVDSKNFTALMMGSKSHIAIVGIELYPSKLDPNSTGFSGWGNMKQNAIGIASISGSQSDNILIENVRVSYYKNNIVIGGGGGHKNVVIRRNEILNAYSDTGHSQGASIAYVDGLLIEENLFDHNGWYQQRPLSVALNTKSYGYATWFNHNAYIIDSANMILRENLISRSSSIGVKFTANSDKQTKTNSIRAYNYLITDNIVTEGEVGFSLGGNTDFNNGYRWKNINVTHNIFSNIGRTKPTNRELSWNMQIDDWDTGSVCFNLMADQTNNSLTNIKGIDVYGENRDVSIFMNKFINIGLSAESYQNKSEDFTSYQNSYLPKYNTNLLNSYTGSDSYDTYIEGVRSRLEDNYLEYPDITNMLEYLRTRAPSF</sequence>
<feature type="compositionally biased region" description="Polar residues" evidence="1">
    <location>
        <begin position="276"/>
        <end position="290"/>
    </location>
</feature>
<dbReference type="SMART" id="SM00710">
    <property type="entry name" value="PbH1"/>
    <property type="match status" value="5"/>
</dbReference>
<dbReference type="EMBL" id="BAAADG010000005">
    <property type="protein sequence ID" value="GAA0224978.1"/>
    <property type="molecule type" value="Genomic_DNA"/>
</dbReference>
<evidence type="ECO:0000256" key="2">
    <source>
        <dbReference type="SAM" id="SignalP"/>
    </source>
</evidence>
<dbReference type="RefSeq" id="WP_286304019.1">
    <property type="nucleotide sequence ID" value="NZ_AP027741.1"/>
</dbReference>